<accession>A0ACC3SJH4</accession>
<evidence type="ECO:0000313" key="2">
    <source>
        <dbReference type="Proteomes" id="UP001320706"/>
    </source>
</evidence>
<name>A0ACC3SJH4_9PEZI</name>
<dbReference type="EMBL" id="JAMKPW020000007">
    <property type="protein sequence ID" value="KAK8216878.1"/>
    <property type="molecule type" value="Genomic_DNA"/>
</dbReference>
<dbReference type="Proteomes" id="UP001320706">
    <property type="component" value="Unassembled WGS sequence"/>
</dbReference>
<reference evidence="1" key="1">
    <citation type="submission" date="2024-02" db="EMBL/GenBank/DDBJ databases">
        <title>Metagenome Assembled Genome of Zalaria obscura JY119.</title>
        <authorList>
            <person name="Vighnesh L."/>
            <person name="Jagadeeshwari U."/>
            <person name="Venkata Ramana C."/>
            <person name="Sasikala C."/>
        </authorList>
    </citation>
    <scope>NUCLEOTIDE SEQUENCE</scope>
    <source>
        <strain evidence="1">JY119</strain>
    </source>
</reference>
<proteinExistence type="predicted"/>
<sequence length="105" mass="11728">MPTSSSRNPTKEIIPLIQRRFDLTTPIQSSSDRSHPRSKKPGILGSIPNVTDLRCKQEGGGKLCKRTKAARNPEPQYRTDSDLGRQCRTPSVRRCHQLGGLHVQP</sequence>
<protein>
    <submittedName>
        <fullName evidence="1">Uncharacterized protein</fullName>
    </submittedName>
</protein>
<evidence type="ECO:0000313" key="1">
    <source>
        <dbReference type="EMBL" id="KAK8216878.1"/>
    </source>
</evidence>
<organism evidence="1 2">
    <name type="scientific">Zalaria obscura</name>
    <dbReference type="NCBI Taxonomy" id="2024903"/>
    <lineage>
        <taxon>Eukaryota</taxon>
        <taxon>Fungi</taxon>
        <taxon>Dikarya</taxon>
        <taxon>Ascomycota</taxon>
        <taxon>Pezizomycotina</taxon>
        <taxon>Dothideomycetes</taxon>
        <taxon>Dothideomycetidae</taxon>
        <taxon>Dothideales</taxon>
        <taxon>Zalariaceae</taxon>
        <taxon>Zalaria</taxon>
    </lineage>
</organism>
<comment type="caution">
    <text evidence="1">The sequence shown here is derived from an EMBL/GenBank/DDBJ whole genome shotgun (WGS) entry which is preliminary data.</text>
</comment>
<keyword evidence="2" id="KW-1185">Reference proteome</keyword>
<gene>
    <name evidence="1" type="ORF">M8818_001841</name>
</gene>